<dbReference type="Proteomes" id="UP000054558">
    <property type="component" value="Unassembled WGS sequence"/>
</dbReference>
<protein>
    <recommendedName>
        <fullName evidence="1">Reverse transcriptase Ty1/copia-type domain-containing protein</fullName>
    </recommendedName>
</protein>
<dbReference type="Pfam" id="PF07727">
    <property type="entry name" value="RVT_2"/>
    <property type="match status" value="1"/>
</dbReference>
<feature type="domain" description="Reverse transcriptase Ty1/copia-type" evidence="1">
    <location>
        <begin position="117"/>
        <end position="175"/>
    </location>
</feature>
<gene>
    <name evidence="2" type="ORF">KFL_013790010</name>
</gene>
<dbReference type="OMA" id="TRIMRVT"/>
<dbReference type="InterPro" id="IPR043502">
    <property type="entry name" value="DNA/RNA_pol_sf"/>
</dbReference>
<evidence type="ECO:0000313" key="2">
    <source>
        <dbReference type="EMBL" id="GAQ93236.1"/>
    </source>
</evidence>
<accession>A0A1Y1IWF2</accession>
<dbReference type="PANTHER" id="PTHR11439:SF483">
    <property type="entry name" value="PEPTIDE SYNTHASE GLIP-LIKE, PUTATIVE (AFU_ORTHOLOGUE AFUA_3G12920)-RELATED"/>
    <property type="match status" value="1"/>
</dbReference>
<organism evidence="2 3">
    <name type="scientific">Klebsormidium nitens</name>
    <name type="common">Green alga</name>
    <name type="synonym">Ulothrix nitens</name>
    <dbReference type="NCBI Taxonomy" id="105231"/>
    <lineage>
        <taxon>Eukaryota</taxon>
        <taxon>Viridiplantae</taxon>
        <taxon>Streptophyta</taxon>
        <taxon>Klebsormidiophyceae</taxon>
        <taxon>Klebsormidiales</taxon>
        <taxon>Klebsormidiaceae</taxon>
        <taxon>Klebsormidium</taxon>
    </lineage>
</organism>
<proteinExistence type="predicted"/>
<feature type="non-terminal residue" evidence="2">
    <location>
        <position position="1"/>
    </location>
</feature>
<dbReference type="STRING" id="105231.A0A1Y1IWF2"/>
<sequence>PTKQKSEVAKVTWHMVNRLELQSGKKLKSVRTDRGEKYVNKALEDVRFREQGDACPRARAVEEWYRANLAAERKAGKHPKKTWKHPKPLTYQKTVEGEESELWRKSMDEEIRTLLENGTWELVEKPEGVKAVPMKWVYKIKRDALGNVERYKSRSVAKGYLQKQGIDFEEVYAPAPRAWHMRLKEELGNFEFVASMADAALFMEVVAGERVYLVVWVDDILVAARGADRIAKVKAHLGKKFDVRDWGKAKYFLGMELTRNREARTLKLIQKKLKGELVGRYGLASAWARSVPLETGDKSTKEGEPLETKRFPNSECVGSLLYLSVCTRPDIAQAVGALARFMAGPTEEQWRAALGVVRYLAGTAEDGVTFGGSGAERLSSLIATRIMRVTCCTV</sequence>
<evidence type="ECO:0000259" key="1">
    <source>
        <dbReference type="Pfam" id="PF07727"/>
    </source>
</evidence>
<dbReference type="EMBL" id="DF238328">
    <property type="protein sequence ID" value="GAQ93236.1"/>
    <property type="molecule type" value="Genomic_DNA"/>
</dbReference>
<evidence type="ECO:0000313" key="3">
    <source>
        <dbReference type="Proteomes" id="UP000054558"/>
    </source>
</evidence>
<name>A0A1Y1IWF2_KLENI</name>
<dbReference type="SUPFAM" id="SSF56672">
    <property type="entry name" value="DNA/RNA polymerases"/>
    <property type="match status" value="1"/>
</dbReference>
<dbReference type="AlphaFoldDB" id="A0A1Y1IWF2"/>
<dbReference type="PANTHER" id="PTHR11439">
    <property type="entry name" value="GAG-POL-RELATED RETROTRANSPOSON"/>
    <property type="match status" value="1"/>
</dbReference>
<dbReference type="InterPro" id="IPR013103">
    <property type="entry name" value="RVT_2"/>
</dbReference>
<keyword evidence="3" id="KW-1185">Reference proteome</keyword>
<reference evidence="2 3" key="1">
    <citation type="journal article" date="2014" name="Nat. Commun.">
        <title>Klebsormidium flaccidum genome reveals primary factors for plant terrestrial adaptation.</title>
        <authorList>
            <person name="Hori K."/>
            <person name="Maruyama F."/>
            <person name="Fujisawa T."/>
            <person name="Togashi T."/>
            <person name="Yamamoto N."/>
            <person name="Seo M."/>
            <person name="Sato S."/>
            <person name="Yamada T."/>
            <person name="Mori H."/>
            <person name="Tajima N."/>
            <person name="Moriyama T."/>
            <person name="Ikeuchi M."/>
            <person name="Watanabe M."/>
            <person name="Wada H."/>
            <person name="Kobayashi K."/>
            <person name="Saito M."/>
            <person name="Masuda T."/>
            <person name="Sasaki-Sekimoto Y."/>
            <person name="Mashiguchi K."/>
            <person name="Awai K."/>
            <person name="Shimojima M."/>
            <person name="Masuda S."/>
            <person name="Iwai M."/>
            <person name="Nobusawa T."/>
            <person name="Narise T."/>
            <person name="Kondo S."/>
            <person name="Saito H."/>
            <person name="Sato R."/>
            <person name="Murakawa M."/>
            <person name="Ihara Y."/>
            <person name="Oshima-Yamada Y."/>
            <person name="Ohtaka K."/>
            <person name="Satoh M."/>
            <person name="Sonobe K."/>
            <person name="Ishii M."/>
            <person name="Ohtani R."/>
            <person name="Kanamori-Sato M."/>
            <person name="Honoki R."/>
            <person name="Miyazaki D."/>
            <person name="Mochizuki H."/>
            <person name="Umetsu J."/>
            <person name="Higashi K."/>
            <person name="Shibata D."/>
            <person name="Kamiya Y."/>
            <person name="Sato N."/>
            <person name="Nakamura Y."/>
            <person name="Tabata S."/>
            <person name="Ida S."/>
            <person name="Kurokawa K."/>
            <person name="Ohta H."/>
        </authorList>
    </citation>
    <scope>NUCLEOTIDE SEQUENCE [LARGE SCALE GENOMIC DNA]</scope>
    <source>
        <strain evidence="2 3">NIES-2285</strain>
    </source>
</reference>
<dbReference type="OrthoDB" id="1749075at2759"/>